<dbReference type="AlphaFoldDB" id="A0A398DMA3"/>
<evidence type="ECO:0000259" key="2">
    <source>
        <dbReference type="SMART" id="SM00909"/>
    </source>
</evidence>
<dbReference type="SMART" id="SM00909">
    <property type="entry name" value="Germane"/>
    <property type="match status" value="1"/>
</dbReference>
<feature type="chain" id="PRO_5017292165" description="GerMN domain-containing protein" evidence="1">
    <location>
        <begin position="37"/>
        <end position="171"/>
    </location>
</feature>
<evidence type="ECO:0000313" key="3">
    <source>
        <dbReference type="EMBL" id="RIE16305.1"/>
    </source>
</evidence>
<name>A0A398DMA3_9BACT</name>
<accession>A0A398DMA3</accession>
<dbReference type="OrthoDB" id="306061at2"/>
<feature type="domain" description="GerMN" evidence="2">
    <location>
        <begin position="78"/>
        <end position="170"/>
    </location>
</feature>
<dbReference type="Pfam" id="PF10646">
    <property type="entry name" value="Germane"/>
    <property type="match status" value="1"/>
</dbReference>
<proteinExistence type="predicted"/>
<comment type="caution">
    <text evidence="3">The sequence shown here is derived from an EMBL/GenBank/DDBJ whole genome shotgun (WGS) entry which is preliminary data.</text>
</comment>
<reference evidence="3 4" key="1">
    <citation type="submission" date="2018-09" db="EMBL/GenBank/DDBJ databases">
        <title>Discovery and Ecogenomic Context for Candidatus Cryosericales, a Global Caldiserica Order Active in Thawing Permafrost.</title>
        <authorList>
            <person name="Martinez M.A."/>
            <person name="Woodcroft B.J."/>
            <person name="Ignacio Espinoza J.C."/>
            <person name="Zayed A."/>
            <person name="Singleton C.M."/>
            <person name="Boyd J."/>
            <person name="Li Y.-F."/>
            <person name="Purvine S."/>
            <person name="Maughan H."/>
            <person name="Hodgkins S.B."/>
            <person name="Anderson D."/>
            <person name="Sederholm M."/>
            <person name="Temperton B."/>
            <person name="Saleska S.R."/>
            <person name="Tyson G.W."/>
            <person name="Rich V.I."/>
        </authorList>
    </citation>
    <scope>NUCLEOTIDE SEQUENCE [LARGE SCALE GENOMIC DNA]</scope>
    <source>
        <strain evidence="3 4">SMC1</strain>
    </source>
</reference>
<dbReference type="EMBL" id="QXIY01000033">
    <property type="protein sequence ID" value="RIE16305.1"/>
    <property type="molecule type" value="Genomic_DNA"/>
</dbReference>
<gene>
    <name evidence="3" type="ORF">SMC1_07810</name>
</gene>
<feature type="signal peptide" evidence="1">
    <location>
        <begin position="1"/>
        <end position="36"/>
    </location>
</feature>
<keyword evidence="4" id="KW-1185">Reference proteome</keyword>
<organism evidence="3 4">
    <name type="scientific">Candidatus Cryosericum septentrionale</name>
    <dbReference type="NCBI Taxonomy" id="2290913"/>
    <lineage>
        <taxon>Bacteria</taxon>
        <taxon>Pseudomonadati</taxon>
        <taxon>Caldisericota/Cryosericota group</taxon>
        <taxon>Candidatus Cryosericota</taxon>
        <taxon>Candidatus Cryosericia</taxon>
        <taxon>Candidatus Cryosericales</taxon>
        <taxon>Candidatus Cryosericaceae</taxon>
        <taxon>Candidatus Cryosericum</taxon>
    </lineage>
</organism>
<dbReference type="Proteomes" id="UP000266113">
    <property type="component" value="Unassembled WGS sequence"/>
</dbReference>
<protein>
    <recommendedName>
        <fullName evidence="2">GerMN domain-containing protein</fullName>
    </recommendedName>
</protein>
<sequence>MSRPRWFSWTSCRSYRRFVVRKLLAAGCVVMLVAVAATGCRAGSPPQVDVKVFLVRASSQETELVTVPRRVSAELPLAEAVLRELLKGPTAAERRQGLASLIPEGAALRSVSVTETGVARADFSEGLQQGIGGSMRVLGIRQQIETTLMAIPGITSVILSVEGETEGILQP</sequence>
<dbReference type="InterPro" id="IPR019606">
    <property type="entry name" value="GerMN"/>
</dbReference>
<evidence type="ECO:0000313" key="4">
    <source>
        <dbReference type="Proteomes" id="UP000266113"/>
    </source>
</evidence>
<evidence type="ECO:0000256" key="1">
    <source>
        <dbReference type="SAM" id="SignalP"/>
    </source>
</evidence>
<keyword evidence="1" id="KW-0732">Signal</keyword>